<dbReference type="RefSeq" id="XP_004024083.1">
    <property type="nucleotide sequence ID" value="XM_004024034.1"/>
</dbReference>
<dbReference type="OrthoDB" id="1274115at2759"/>
<dbReference type="PROSITE" id="PS00061">
    <property type="entry name" value="ADH_SHORT"/>
    <property type="match status" value="1"/>
</dbReference>
<organism evidence="5 6">
    <name type="scientific">Ichthyophthirius multifiliis</name>
    <name type="common">White spot disease agent</name>
    <name type="synonym">Ich</name>
    <dbReference type="NCBI Taxonomy" id="5932"/>
    <lineage>
        <taxon>Eukaryota</taxon>
        <taxon>Sar</taxon>
        <taxon>Alveolata</taxon>
        <taxon>Ciliophora</taxon>
        <taxon>Intramacronucleata</taxon>
        <taxon>Oligohymenophorea</taxon>
        <taxon>Hymenostomatida</taxon>
        <taxon>Ophryoglenina</taxon>
        <taxon>Ichthyophthirius</taxon>
    </lineage>
</organism>
<dbReference type="GO" id="GO:0003858">
    <property type="term" value="F:3-hydroxybutyrate dehydrogenase activity"/>
    <property type="evidence" value="ECO:0007669"/>
    <property type="project" value="UniProtKB-EC"/>
</dbReference>
<dbReference type="InterPro" id="IPR036291">
    <property type="entry name" value="NAD(P)-bd_dom_sf"/>
</dbReference>
<evidence type="ECO:0000256" key="2">
    <source>
        <dbReference type="ARBA" id="ARBA00023002"/>
    </source>
</evidence>
<dbReference type="eggNOG" id="KOG1205">
    <property type="taxonomic scope" value="Eukaryota"/>
</dbReference>
<evidence type="ECO:0000256" key="1">
    <source>
        <dbReference type="ARBA" id="ARBA00006484"/>
    </source>
</evidence>
<gene>
    <name evidence="5" type="ORF">IMG5_200200</name>
</gene>
<evidence type="ECO:0000256" key="3">
    <source>
        <dbReference type="ARBA" id="ARBA00037096"/>
    </source>
</evidence>
<evidence type="ECO:0000313" key="5">
    <source>
        <dbReference type="EMBL" id="EGR27199.1"/>
    </source>
</evidence>
<keyword evidence="6" id="KW-1185">Reference proteome</keyword>
<keyword evidence="2 5" id="KW-0560">Oxidoreductase</keyword>
<sequence>MSKTTEILEKSQRFIEDLEKKNQKLDIIIENAGLSMRCAFEEYPFENHEYMTKVNYEGPVIHTKVVLPHFLKNKRGQIVLINSVSGLLAPGLRSSYAGSKHALKGFFDSLRVELNEQNIQITQIYPGYVQTNISKNALMDKPGQSLGKTDGNIAQGQDVKIFCQEVVKCIYWKIQDKVITQKFIHKLGAKLRYIIPDYIHQSIYKNIKQQIQAFNQSK</sequence>
<protein>
    <submittedName>
        <fullName evidence="5">Short-chain dehydrogenase reductase, putative</fullName>
        <ecNumber evidence="5">1.1.1.30</ecNumber>
    </submittedName>
</protein>
<dbReference type="PRINTS" id="PR00081">
    <property type="entry name" value="GDHRDH"/>
</dbReference>
<dbReference type="InParanoid" id="G0R5Q3"/>
<evidence type="ECO:0000313" key="6">
    <source>
        <dbReference type="Proteomes" id="UP000008983"/>
    </source>
</evidence>
<dbReference type="SUPFAM" id="SSF51735">
    <property type="entry name" value="NAD(P)-binding Rossmann-fold domains"/>
    <property type="match status" value="1"/>
</dbReference>
<comment type="similarity">
    <text evidence="1 4">Belongs to the short-chain dehydrogenases/reductases (SDR) family.</text>
</comment>
<dbReference type="InterPro" id="IPR002347">
    <property type="entry name" value="SDR_fam"/>
</dbReference>
<dbReference type="GeneID" id="14903263"/>
<reference evidence="5 6" key="1">
    <citation type="submission" date="2011-07" db="EMBL/GenBank/DDBJ databases">
        <authorList>
            <person name="Coyne R."/>
            <person name="Brami D."/>
            <person name="Johnson J."/>
            <person name="Hostetler J."/>
            <person name="Hannick L."/>
            <person name="Clark T."/>
            <person name="Cassidy-Hanley D."/>
            <person name="Inman J."/>
        </authorList>
    </citation>
    <scope>NUCLEOTIDE SEQUENCE [LARGE SCALE GENOMIC DNA]</scope>
    <source>
        <strain evidence="5 6">G5</strain>
    </source>
</reference>
<dbReference type="EMBL" id="GL984381">
    <property type="protein sequence ID" value="EGR27199.1"/>
    <property type="molecule type" value="Genomic_DNA"/>
</dbReference>
<dbReference type="Gene3D" id="3.40.50.720">
    <property type="entry name" value="NAD(P)-binding Rossmann-like Domain"/>
    <property type="match status" value="1"/>
</dbReference>
<dbReference type="STRING" id="857967.G0R5Q3"/>
<comment type="function">
    <text evidence="3">Putative oxidoreductase.</text>
</comment>
<dbReference type="GO" id="GO:0016020">
    <property type="term" value="C:membrane"/>
    <property type="evidence" value="ECO:0007669"/>
    <property type="project" value="TreeGrafter"/>
</dbReference>
<dbReference type="PANTHER" id="PTHR44196:SF1">
    <property type="entry name" value="DEHYDROGENASE_REDUCTASE SDR FAMILY MEMBER 7B"/>
    <property type="match status" value="1"/>
</dbReference>
<dbReference type="InterPro" id="IPR020904">
    <property type="entry name" value="Sc_DH/Rdtase_CS"/>
</dbReference>
<accession>G0R5Q3</accession>
<proteinExistence type="inferred from homology"/>
<dbReference type="AlphaFoldDB" id="G0R5Q3"/>
<evidence type="ECO:0000256" key="4">
    <source>
        <dbReference type="RuleBase" id="RU000363"/>
    </source>
</evidence>
<dbReference type="Proteomes" id="UP000008983">
    <property type="component" value="Unassembled WGS sequence"/>
</dbReference>
<dbReference type="Pfam" id="PF00106">
    <property type="entry name" value="adh_short"/>
    <property type="match status" value="1"/>
</dbReference>
<dbReference type="EC" id="1.1.1.30" evidence="5"/>
<name>G0R5Q3_ICHMU</name>
<dbReference type="PANTHER" id="PTHR44196">
    <property type="entry name" value="DEHYDROGENASE/REDUCTASE SDR FAMILY MEMBER 7B"/>
    <property type="match status" value="1"/>
</dbReference>
<dbReference type="PRINTS" id="PR00080">
    <property type="entry name" value="SDRFAMILY"/>
</dbReference>